<dbReference type="EMBL" id="CP001306">
    <property type="protein sequence ID" value="ACL34691.1"/>
    <property type="molecule type" value="Genomic_DNA"/>
</dbReference>
<accession>B8F1E6</accession>
<evidence type="ECO:0000313" key="3">
    <source>
        <dbReference type="Proteomes" id="UP000006103"/>
    </source>
</evidence>
<keyword evidence="1" id="KW-0812">Transmembrane</keyword>
<feature type="transmembrane region" description="Helical" evidence="1">
    <location>
        <begin position="54"/>
        <end position="78"/>
    </location>
</feature>
<dbReference type="AlphaFoldDB" id="B8F1E6"/>
<keyword evidence="1" id="KW-1133">Transmembrane helix</keyword>
<dbReference type="Proteomes" id="UP000006103">
    <property type="component" value="Plasmid PBr_cp32-10"/>
</dbReference>
<protein>
    <submittedName>
        <fullName evidence="2">Uncharacterized protein</fullName>
    </submittedName>
</protein>
<evidence type="ECO:0000313" key="2">
    <source>
        <dbReference type="EMBL" id="ACL34691.1"/>
    </source>
</evidence>
<proteinExistence type="predicted"/>
<geneLocation type="plasmid" evidence="2 3">
    <name>PBr_cp32-10</name>
</geneLocation>
<keyword evidence="1" id="KW-0472">Membrane</keyword>
<keyword evidence="2" id="KW-0614">Plasmid</keyword>
<evidence type="ECO:0000256" key="1">
    <source>
        <dbReference type="SAM" id="Phobius"/>
    </source>
</evidence>
<feature type="transmembrane region" description="Helical" evidence="1">
    <location>
        <begin position="25"/>
        <end position="42"/>
    </location>
</feature>
<gene>
    <name evidence="2" type="ORF">BGAPBR_Q0069</name>
</gene>
<organism evidence="2 3">
    <name type="scientific">Borreliella garinii PBr</name>
    <dbReference type="NCBI Taxonomy" id="498743"/>
    <lineage>
        <taxon>Bacteria</taxon>
        <taxon>Pseudomonadati</taxon>
        <taxon>Spirochaetota</taxon>
        <taxon>Spirochaetia</taxon>
        <taxon>Spirochaetales</taxon>
        <taxon>Borreliaceae</taxon>
        <taxon>Borreliella</taxon>
    </lineage>
</organism>
<keyword evidence="3" id="KW-1185">Reference proteome</keyword>
<reference evidence="2 3" key="1">
    <citation type="journal article" date="2011" name="J. Bacteriol.">
        <title>Whole-genome sequences of two Borrelia afzelii and two Borrelia garinii Lyme disease agent isolates.</title>
        <authorList>
            <person name="Casjens S.R."/>
            <person name="Mongodin E.F."/>
            <person name="Qiu W.-G."/>
            <person name="Dunn J.J."/>
            <person name="Luft B.J."/>
            <person name="Fraser-Liggett C.M."/>
            <person name="Schutzer S.E."/>
        </authorList>
    </citation>
    <scope>NUCLEOTIDE SEQUENCE [LARGE SCALE GENOMIC DNA]</scope>
    <source>
        <strain evidence="2 3">PBr</strain>
    </source>
</reference>
<sequence length="79" mass="9379">MIFLQKRQFFLFKSFDIMLHLLKKYNFLSKSIFICFALTNIINIDQRLIGTKKLIAFVHNLLTCYFIQSNNLIIFVTLG</sequence>
<name>B8F1E6_BORGR</name>